<proteinExistence type="predicted"/>
<dbReference type="InterPro" id="IPR049640">
    <property type="entry name" value="CBU_0585/lpg0581-like"/>
</dbReference>
<dbReference type="AlphaFoldDB" id="A0A3S0XU84"/>
<organism evidence="1 2">
    <name type="scientific">Legionella septentrionalis</name>
    <dbReference type="NCBI Taxonomy" id="2498109"/>
    <lineage>
        <taxon>Bacteria</taxon>
        <taxon>Pseudomonadati</taxon>
        <taxon>Pseudomonadota</taxon>
        <taxon>Gammaproteobacteria</taxon>
        <taxon>Legionellales</taxon>
        <taxon>Legionellaceae</taxon>
        <taxon>Legionella</taxon>
    </lineage>
</organism>
<reference evidence="1 2" key="1">
    <citation type="submission" date="2018-12" db="EMBL/GenBank/DDBJ databases">
        <title>Legionella sp,whole genome shotgun sequence.</title>
        <authorList>
            <person name="Wu H."/>
        </authorList>
    </citation>
    <scope>NUCLEOTIDE SEQUENCE [LARGE SCALE GENOMIC DNA]</scope>
    <source>
        <strain evidence="2">km714</strain>
    </source>
</reference>
<keyword evidence="2" id="KW-1185">Reference proteome</keyword>
<dbReference type="NCBIfam" id="NF041950">
    <property type="entry name" value="CBU_0585_fam"/>
    <property type="match status" value="1"/>
</dbReference>
<dbReference type="EMBL" id="RZGR01000005">
    <property type="protein sequence ID" value="RUQ90052.1"/>
    <property type="molecule type" value="Genomic_DNA"/>
</dbReference>
<accession>A0A3S0XU84</accession>
<evidence type="ECO:0000313" key="1">
    <source>
        <dbReference type="EMBL" id="RUQ90052.1"/>
    </source>
</evidence>
<name>A0A3S0XU84_9GAMM</name>
<gene>
    <name evidence="1" type="ORF">EKM59_02640</name>
</gene>
<protein>
    <submittedName>
        <fullName evidence="1">Uncharacterized protein</fullName>
    </submittedName>
</protein>
<dbReference type="Proteomes" id="UP000288012">
    <property type="component" value="Unassembled WGS sequence"/>
</dbReference>
<comment type="caution">
    <text evidence="1">The sequence shown here is derived from an EMBL/GenBank/DDBJ whole genome shotgun (WGS) entry which is preliminary data.</text>
</comment>
<dbReference type="RefSeq" id="WP_126954618.1">
    <property type="nucleotide sequence ID" value="NZ_RZGR01000005.1"/>
</dbReference>
<evidence type="ECO:0000313" key="2">
    <source>
        <dbReference type="Proteomes" id="UP000288012"/>
    </source>
</evidence>
<dbReference type="OrthoDB" id="5639082at2"/>
<sequence>MSSSDIDKAYISPIDRFLFEFDLTHQKSASQMREIEKYRRISALRDHAPVQKEGEEIWKDF</sequence>